<evidence type="ECO:0000313" key="1">
    <source>
        <dbReference type="EMBL" id="KAJ0204760.1"/>
    </source>
</evidence>
<comment type="caution">
    <text evidence="1">The sequence shown here is derived from an EMBL/GenBank/DDBJ whole genome shotgun (WGS) entry which is preliminary data.</text>
</comment>
<accession>A0A9R1X8F3</accession>
<gene>
    <name evidence="1" type="ORF">LSAT_V11C500266940</name>
</gene>
<organism evidence="1 2">
    <name type="scientific">Lactuca sativa</name>
    <name type="common">Garden lettuce</name>
    <dbReference type="NCBI Taxonomy" id="4236"/>
    <lineage>
        <taxon>Eukaryota</taxon>
        <taxon>Viridiplantae</taxon>
        <taxon>Streptophyta</taxon>
        <taxon>Embryophyta</taxon>
        <taxon>Tracheophyta</taxon>
        <taxon>Spermatophyta</taxon>
        <taxon>Magnoliopsida</taxon>
        <taxon>eudicotyledons</taxon>
        <taxon>Gunneridae</taxon>
        <taxon>Pentapetalae</taxon>
        <taxon>asterids</taxon>
        <taxon>campanulids</taxon>
        <taxon>Asterales</taxon>
        <taxon>Asteraceae</taxon>
        <taxon>Cichorioideae</taxon>
        <taxon>Cichorieae</taxon>
        <taxon>Lactucinae</taxon>
        <taxon>Lactuca</taxon>
    </lineage>
</organism>
<name>A0A9R1X8F3_LACSA</name>
<dbReference type="EMBL" id="NBSK02000005">
    <property type="protein sequence ID" value="KAJ0204760.1"/>
    <property type="molecule type" value="Genomic_DNA"/>
</dbReference>
<protein>
    <submittedName>
        <fullName evidence="1">Uncharacterized protein</fullName>
    </submittedName>
</protein>
<dbReference type="AlphaFoldDB" id="A0A9R1X8F3"/>
<reference evidence="1 2" key="1">
    <citation type="journal article" date="2017" name="Nat. Commun.">
        <title>Genome assembly with in vitro proximity ligation data and whole-genome triplication in lettuce.</title>
        <authorList>
            <person name="Reyes-Chin-Wo S."/>
            <person name="Wang Z."/>
            <person name="Yang X."/>
            <person name="Kozik A."/>
            <person name="Arikit S."/>
            <person name="Song C."/>
            <person name="Xia L."/>
            <person name="Froenicke L."/>
            <person name="Lavelle D.O."/>
            <person name="Truco M.J."/>
            <person name="Xia R."/>
            <person name="Zhu S."/>
            <person name="Xu C."/>
            <person name="Xu H."/>
            <person name="Xu X."/>
            <person name="Cox K."/>
            <person name="Korf I."/>
            <person name="Meyers B.C."/>
            <person name="Michelmore R.W."/>
        </authorList>
    </citation>
    <scope>NUCLEOTIDE SEQUENCE [LARGE SCALE GENOMIC DNA]</scope>
    <source>
        <strain evidence="2">cv. Salinas</strain>
        <tissue evidence="1">Seedlings</tissue>
    </source>
</reference>
<evidence type="ECO:0000313" key="2">
    <source>
        <dbReference type="Proteomes" id="UP000235145"/>
    </source>
</evidence>
<keyword evidence="2" id="KW-1185">Reference proteome</keyword>
<proteinExistence type="predicted"/>
<sequence length="112" mass="13270">MDRGSSTEIMYEHYFSQLPEQIRKKIQQPPGYLTSFAGHLVWEKKDIICSINFNRSSNTSQKYVDNSLHNHTINIVVQPNIWKKCNEKVQSDRVNNSWYCSILNKKHIWNDL</sequence>
<dbReference type="Proteomes" id="UP000235145">
    <property type="component" value="Unassembled WGS sequence"/>
</dbReference>